<evidence type="ECO:0000313" key="1">
    <source>
        <dbReference type="EMBL" id="BBM84196.1"/>
    </source>
</evidence>
<gene>
    <name evidence="1" type="ORF">UABAM_02552</name>
</gene>
<name>A0A5S9IMK4_UABAM</name>
<dbReference type="RefSeq" id="WP_151968366.1">
    <property type="nucleotide sequence ID" value="NZ_AP019860.1"/>
</dbReference>
<accession>A0A5S9IMK4</accession>
<dbReference type="Proteomes" id="UP000326354">
    <property type="component" value="Chromosome"/>
</dbReference>
<protein>
    <submittedName>
        <fullName evidence="1">Uncharacterized protein</fullName>
    </submittedName>
</protein>
<dbReference type="EMBL" id="AP019860">
    <property type="protein sequence ID" value="BBM84196.1"/>
    <property type="molecule type" value="Genomic_DNA"/>
</dbReference>
<reference evidence="1 2" key="1">
    <citation type="submission" date="2019-08" db="EMBL/GenBank/DDBJ databases">
        <title>Complete genome sequence of Candidatus Uab amorphum.</title>
        <authorList>
            <person name="Shiratori T."/>
            <person name="Suzuki S."/>
            <person name="Kakizawa Y."/>
            <person name="Ishida K."/>
        </authorList>
    </citation>
    <scope>NUCLEOTIDE SEQUENCE [LARGE SCALE GENOMIC DNA]</scope>
    <source>
        <strain evidence="1 2">SRT547</strain>
    </source>
</reference>
<organism evidence="1 2">
    <name type="scientific">Uabimicrobium amorphum</name>
    <dbReference type="NCBI Taxonomy" id="2596890"/>
    <lineage>
        <taxon>Bacteria</taxon>
        <taxon>Pseudomonadati</taxon>
        <taxon>Planctomycetota</taxon>
        <taxon>Candidatus Uabimicrobiia</taxon>
        <taxon>Candidatus Uabimicrobiales</taxon>
        <taxon>Candidatus Uabimicrobiaceae</taxon>
        <taxon>Candidatus Uabimicrobium</taxon>
    </lineage>
</organism>
<evidence type="ECO:0000313" key="2">
    <source>
        <dbReference type="Proteomes" id="UP000326354"/>
    </source>
</evidence>
<sequence>MTLSDSTFLTSDCRYFDEKMFFFCIVEKWEQVTFSEEHNLLMRYFLQMKFTEERKYYLAIFHLLTCPFCLQRSSILQEKSHPELWKLIYIEEKNIPAILQKIDSNTPRNYYIKLLLRKLFTKENSVAFKLCHKDQEIQIQNWKVKAAGTHLGIPTTQKLDAAFFGEQEALLTFDHSVYDESICISLQGVRQKMRLRCNLRVNFHNGTQEEFFGKALEHGGSWLLKMNRRKIKSIELNFWD</sequence>
<dbReference type="AlphaFoldDB" id="A0A5S9IMK4"/>
<keyword evidence="2" id="KW-1185">Reference proteome</keyword>
<proteinExistence type="predicted"/>
<dbReference type="KEGG" id="uam:UABAM_02552"/>